<dbReference type="GO" id="GO:0004364">
    <property type="term" value="F:glutathione transferase activity"/>
    <property type="evidence" value="ECO:0007669"/>
    <property type="project" value="TreeGrafter"/>
</dbReference>
<comment type="caution">
    <text evidence="3">The sequence shown here is derived from an EMBL/GenBank/DDBJ whole genome shotgun (WGS) entry which is preliminary data.</text>
</comment>
<dbReference type="PANTHER" id="PTHR11571">
    <property type="entry name" value="GLUTATHIONE S-TRANSFERASE"/>
    <property type="match status" value="1"/>
</dbReference>
<dbReference type="PROSITE" id="PS50405">
    <property type="entry name" value="GST_CTER"/>
    <property type="match status" value="1"/>
</dbReference>
<feature type="domain" description="GST N-terminal" evidence="1">
    <location>
        <begin position="5"/>
        <end position="87"/>
    </location>
</feature>
<dbReference type="InterPro" id="IPR040079">
    <property type="entry name" value="Glutathione_S-Trfase"/>
</dbReference>
<evidence type="ECO:0000259" key="2">
    <source>
        <dbReference type="PROSITE" id="PS50405"/>
    </source>
</evidence>
<dbReference type="InterPro" id="IPR004045">
    <property type="entry name" value="Glutathione_S-Trfase_N"/>
</dbReference>
<feature type="domain" description="GST C-terminal" evidence="2">
    <location>
        <begin position="93"/>
        <end position="227"/>
    </location>
</feature>
<dbReference type="PROSITE" id="PS50404">
    <property type="entry name" value="GST_NTER"/>
    <property type="match status" value="1"/>
</dbReference>
<dbReference type="Pfam" id="PF02798">
    <property type="entry name" value="GST_N"/>
    <property type="match status" value="1"/>
</dbReference>
<dbReference type="InterPro" id="IPR050213">
    <property type="entry name" value="GST_superfamily"/>
</dbReference>
<dbReference type="Gene3D" id="1.20.1050.10">
    <property type="match status" value="1"/>
</dbReference>
<dbReference type="SFLD" id="SFLDG01205">
    <property type="entry name" value="AMPS.1"/>
    <property type="match status" value="1"/>
</dbReference>
<organism evidence="3 4">
    <name type="scientific">Effrenium voratum</name>
    <dbReference type="NCBI Taxonomy" id="2562239"/>
    <lineage>
        <taxon>Eukaryota</taxon>
        <taxon>Sar</taxon>
        <taxon>Alveolata</taxon>
        <taxon>Dinophyceae</taxon>
        <taxon>Suessiales</taxon>
        <taxon>Symbiodiniaceae</taxon>
        <taxon>Effrenium</taxon>
    </lineage>
</organism>
<protein>
    <recommendedName>
        <fullName evidence="5">Glutathione S-transferase</fullName>
    </recommendedName>
</protein>
<dbReference type="Proteomes" id="UP001178507">
    <property type="component" value="Unassembled WGS sequence"/>
</dbReference>
<dbReference type="CDD" id="cd03192">
    <property type="entry name" value="GST_C_Sigma_like"/>
    <property type="match status" value="1"/>
</dbReference>
<dbReference type="SUPFAM" id="SSF47616">
    <property type="entry name" value="GST C-terminal domain-like"/>
    <property type="match status" value="1"/>
</dbReference>
<keyword evidence="4" id="KW-1185">Reference proteome</keyword>
<dbReference type="InterPro" id="IPR010987">
    <property type="entry name" value="Glutathione-S-Trfase_C-like"/>
</dbReference>
<proteinExistence type="predicted"/>
<dbReference type="GO" id="GO:0006749">
    <property type="term" value="P:glutathione metabolic process"/>
    <property type="evidence" value="ECO:0007669"/>
    <property type="project" value="TreeGrafter"/>
</dbReference>
<accession>A0AA36MPY6</accession>
<dbReference type="InterPro" id="IPR036282">
    <property type="entry name" value="Glutathione-S-Trfase_C_sf"/>
</dbReference>
<dbReference type="EMBL" id="CAUJNA010000662">
    <property type="protein sequence ID" value="CAJ1379832.1"/>
    <property type="molecule type" value="Genomic_DNA"/>
</dbReference>
<dbReference type="AlphaFoldDB" id="A0AA36MPY6"/>
<evidence type="ECO:0000313" key="3">
    <source>
        <dbReference type="EMBL" id="CAJ1379832.1"/>
    </source>
</evidence>
<evidence type="ECO:0000259" key="1">
    <source>
        <dbReference type="PROSITE" id="PS50404"/>
    </source>
</evidence>
<dbReference type="InterPro" id="IPR036249">
    <property type="entry name" value="Thioredoxin-like_sf"/>
</dbReference>
<reference evidence="3" key="1">
    <citation type="submission" date="2023-08" db="EMBL/GenBank/DDBJ databases">
        <authorList>
            <person name="Chen Y."/>
            <person name="Shah S."/>
            <person name="Dougan E. K."/>
            <person name="Thang M."/>
            <person name="Chan C."/>
        </authorList>
    </citation>
    <scope>NUCLEOTIDE SEQUENCE</scope>
</reference>
<evidence type="ECO:0000313" key="4">
    <source>
        <dbReference type="Proteomes" id="UP001178507"/>
    </source>
</evidence>
<dbReference type="CDD" id="cd03039">
    <property type="entry name" value="GST_N_Sigma_like"/>
    <property type="match status" value="1"/>
</dbReference>
<dbReference type="PANTHER" id="PTHR11571:SF150">
    <property type="entry name" value="GLUTATHIONE S-TRANSFERASE"/>
    <property type="match status" value="1"/>
</dbReference>
<name>A0AA36MPY6_9DINO</name>
<gene>
    <name evidence="3" type="ORF">EVOR1521_LOCUS7950</name>
</gene>
<dbReference type="SUPFAM" id="SSF52833">
    <property type="entry name" value="Thioredoxin-like"/>
    <property type="match status" value="1"/>
</dbReference>
<sequence>MSLKPKISLTYFNIEAAAEKVRLALVMTNTEFEDKRINFEEWGAMKPTTPYGQLPLMTVTNADGSVKTFAQSVAMMRWVARKFDSTNSLYPADADTMLEIEEVLGLSDDMTKAWQPALYLGMRHMIYGYPEEWPEKEATVKRMREAFLKEALPKFMGFFTQKLEATGAFFCGDKPTIADLQILAQLRYFTKGAADHVPADSLTPYPVVTAWMDRMHAIPQIKAWYKL</sequence>
<evidence type="ECO:0008006" key="5">
    <source>
        <dbReference type="Google" id="ProtNLM"/>
    </source>
</evidence>
<dbReference type="SFLD" id="SFLDG00363">
    <property type="entry name" value="AMPS_(cytGST):_Alpha-__Mu-__Pi"/>
    <property type="match status" value="1"/>
</dbReference>
<dbReference type="InterPro" id="IPR004046">
    <property type="entry name" value="GST_C"/>
</dbReference>
<dbReference type="Pfam" id="PF14497">
    <property type="entry name" value="GST_C_3"/>
    <property type="match status" value="1"/>
</dbReference>
<dbReference type="SFLD" id="SFLDS00019">
    <property type="entry name" value="Glutathione_Transferase_(cytos"/>
    <property type="match status" value="1"/>
</dbReference>
<dbReference type="Gene3D" id="3.40.30.10">
    <property type="entry name" value="Glutaredoxin"/>
    <property type="match status" value="1"/>
</dbReference>